<gene>
    <name evidence="2" type="ORF">HW115_08855</name>
</gene>
<keyword evidence="3" id="KW-1185">Reference proteome</keyword>
<dbReference type="Gene3D" id="2.40.160.10">
    <property type="entry name" value="Porin"/>
    <property type="match status" value="1"/>
</dbReference>
<dbReference type="AlphaFoldDB" id="A0A851GKV1"/>
<dbReference type="EMBL" id="JACBAZ010000003">
    <property type="protein sequence ID" value="NWK55717.1"/>
    <property type="molecule type" value="Genomic_DNA"/>
</dbReference>
<dbReference type="InterPro" id="IPR023614">
    <property type="entry name" value="Porin_dom_sf"/>
</dbReference>
<evidence type="ECO:0000256" key="1">
    <source>
        <dbReference type="SAM" id="SignalP"/>
    </source>
</evidence>
<comment type="caution">
    <text evidence="2">The sequence shown here is derived from an EMBL/GenBank/DDBJ whole genome shotgun (WGS) entry which is preliminary data.</text>
</comment>
<reference evidence="2 3" key="1">
    <citation type="submission" date="2020-07" db="EMBL/GenBank/DDBJ databases">
        <title>Roseicoccus Jingziensis gen. nov., sp. nov., isolated from coastal seawater.</title>
        <authorList>
            <person name="Feng X."/>
        </authorList>
    </citation>
    <scope>NUCLEOTIDE SEQUENCE [LARGE SCALE GENOMIC DNA]</scope>
    <source>
        <strain evidence="2 3">N1E253</strain>
    </source>
</reference>
<accession>A0A851GKV1</accession>
<keyword evidence="1" id="KW-0732">Signal</keyword>
<dbReference type="RefSeq" id="WP_178932262.1">
    <property type="nucleotide sequence ID" value="NZ_JACBAZ010000003.1"/>
</dbReference>
<evidence type="ECO:0000313" key="2">
    <source>
        <dbReference type="EMBL" id="NWK55717.1"/>
    </source>
</evidence>
<evidence type="ECO:0000313" key="3">
    <source>
        <dbReference type="Proteomes" id="UP000557872"/>
    </source>
</evidence>
<name>A0A851GKV1_9BACT</name>
<feature type="signal peptide" evidence="1">
    <location>
        <begin position="1"/>
        <end position="23"/>
    </location>
</feature>
<feature type="chain" id="PRO_5032663500" evidence="1">
    <location>
        <begin position="24"/>
        <end position="417"/>
    </location>
</feature>
<organism evidence="2 3">
    <name type="scientific">Oceaniferula marina</name>
    <dbReference type="NCBI Taxonomy" id="2748318"/>
    <lineage>
        <taxon>Bacteria</taxon>
        <taxon>Pseudomonadati</taxon>
        <taxon>Verrucomicrobiota</taxon>
        <taxon>Verrucomicrobiia</taxon>
        <taxon>Verrucomicrobiales</taxon>
        <taxon>Verrucomicrobiaceae</taxon>
        <taxon>Oceaniferula</taxon>
    </lineage>
</organism>
<sequence length="417" mass="45863">MIKTKSKLAVGAMSAVMTAAATAGPATPPPVEPEASGSVLDSIHLFGTARLRYEYADFNKVDVKESNLLSLRARLGVKTDEIYGFKFLVEGEATGILSDKDKYGPFPPPNNNGRAVIADPDSVLLNRLQLSYNAKPIDTVVTVGRQYITFDDQRFIGAVGWRQNDQTFDAAVLQNKSIDKLTFTYAYVDQVNRIFGSDAPLDSLETFEGDSHLIHLNYDICDGLAARGFAYLLDFDNAASNSCDTYGLELQGDTEVFTDSKLNYLLTAAIQSDAGENTADYEEYYFRGQVGVKNDCLNYGLGAECMTSDGEGGRFLFPLGTNHKFNGFSDAFLTTPVDGLVDYYSWVGTKFLGFNHTMALHYFTTQHDSSELGWEIDYVAARQIGEYTKVILKGAYLDGKGDQFDITRASAEVNVTF</sequence>
<dbReference type="Proteomes" id="UP000557872">
    <property type="component" value="Unassembled WGS sequence"/>
</dbReference>
<protein>
    <submittedName>
        <fullName evidence="2">Alginate export family protein</fullName>
    </submittedName>
</protein>
<proteinExistence type="predicted"/>